<dbReference type="InParanoid" id="A0A2U3MUL7"/>
<gene>
    <name evidence="4" type="ORF">KPC_0294</name>
</gene>
<feature type="compositionally biased region" description="Polar residues" evidence="2">
    <location>
        <begin position="38"/>
        <end position="49"/>
    </location>
</feature>
<feature type="region of interest" description="Disordered" evidence="2">
    <location>
        <begin position="38"/>
        <end position="71"/>
    </location>
</feature>
<keyword evidence="3" id="KW-1133">Transmembrane helix</keyword>
<sequence>MTQTQRENSHLIWWIAGGLFSIVLAIIVFFQMNTPPRTEHQTLQIPKTENQSKLKKESAQPTPTPPTTTSELKTLVNDDLLKQQIPTSPSLAKEEMTKLDDIQKQLHDQANTLKDQHIDAEQLIKLKEEQIKLLESQMQEHNKI</sequence>
<organism evidence="4 5">
    <name type="scientific">Acinetobacter stercoris</name>
    <dbReference type="NCBI Taxonomy" id="2126983"/>
    <lineage>
        <taxon>Bacteria</taxon>
        <taxon>Pseudomonadati</taxon>
        <taxon>Pseudomonadota</taxon>
        <taxon>Gammaproteobacteria</taxon>
        <taxon>Moraxellales</taxon>
        <taxon>Moraxellaceae</taxon>
        <taxon>Acinetobacter</taxon>
    </lineage>
</organism>
<protein>
    <submittedName>
        <fullName evidence="4">Uncharacterized protein</fullName>
    </submittedName>
</protein>
<proteinExistence type="predicted"/>
<keyword evidence="1" id="KW-0175">Coiled coil</keyword>
<evidence type="ECO:0000313" key="5">
    <source>
        <dbReference type="Proteomes" id="UP000245974"/>
    </source>
</evidence>
<keyword evidence="3" id="KW-0812">Transmembrane</keyword>
<keyword evidence="3" id="KW-0472">Membrane</keyword>
<dbReference type="OrthoDB" id="6712757at2"/>
<evidence type="ECO:0000256" key="2">
    <source>
        <dbReference type="SAM" id="MobiDB-lite"/>
    </source>
</evidence>
<accession>A0A2U3MUL7</accession>
<feature type="coiled-coil region" evidence="1">
    <location>
        <begin position="110"/>
        <end position="144"/>
    </location>
</feature>
<dbReference type="AlphaFoldDB" id="A0A2U3MUL7"/>
<feature type="transmembrane region" description="Helical" evidence="3">
    <location>
        <begin position="12"/>
        <end position="30"/>
    </location>
</feature>
<reference evidence="5" key="1">
    <citation type="submission" date="2018-03" db="EMBL/GenBank/DDBJ databases">
        <authorList>
            <person name="Blom J."/>
        </authorList>
    </citation>
    <scope>NUCLEOTIDE SEQUENCE [LARGE SCALE GENOMIC DNA]</scope>
    <source>
        <strain evidence="5">KPC-SM-21</strain>
    </source>
</reference>
<keyword evidence="5" id="KW-1185">Reference proteome</keyword>
<dbReference type="RefSeq" id="WP_121972666.1">
    <property type="nucleotide sequence ID" value="NZ_OOGT01000007.1"/>
</dbReference>
<dbReference type="Proteomes" id="UP000245974">
    <property type="component" value="Unassembled WGS sequence"/>
</dbReference>
<name>A0A2U3MUL7_9GAMM</name>
<evidence type="ECO:0000256" key="1">
    <source>
        <dbReference type="SAM" id="Coils"/>
    </source>
</evidence>
<evidence type="ECO:0000313" key="4">
    <source>
        <dbReference type="EMBL" id="SPL69116.1"/>
    </source>
</evidence>
<evidence type="ECO:0000256" key="3">
    <source>
        <dbReference type="SAM" id="Phobius"/>
    </source>
</evidence>
<dbReference type="EMBL" id="OOGT01000007">
    <property type="protein sequence ID" value="SPL69116.1"/>
    <property type="molecule type" value="Genomic_DNA"/>
</dbReference>